<dbReference type="SUPFAM" id="SSF53067">
    <property type="entry name" value="Actin-like ATPase domain"/>
    <property type="match status" value="2"/>
</dbReference>
<dbReference type="PRINTS" id="PR00471">
    <property type="entry name" value="ACETATEKNASE"/>
</dbReference>
<evidence type="ECO:0000313" key="8">
    <source>
        <dbReference type="EMBL" id="BAI69089.1"/>
    </source>
</evidence>
<comment type="catalytic activity">
    <reaction evidence="6">
        <text>acetate + ATP = acetyl phosphate + ADP</text>
        <dbReference type="Rhea" id="RHEA:11352"/>
        <dbReference type="ChEBI" id="CHEBI:22191"/>
        <dbReference type="ChEBI" id="CHEBI:30089"/>
        <dbReference type="ChEBI" id="CHEBI:30616"/>
        <dbReference type="ChEBI" id="CHEBI:456216"/>
        <dbReference type="EC" id="2.7.2.1"/>
    </reaction>
</comment>
<accession>D3DGY7</accession>
<evidence type="ECO:0000256" key="6">
    <source>
        <dbReference type="HAMAP-Rule" id="MF_00020"/>
    </source>
</evidence>
<comment type="subunit">
    <text evidence="6">Homodimer.</text>
</comment>
<dbReference type="HAMAP" id="MF_00020">
    <property type="entry name" value="Acetate_kinase"/>
    <property type="match status" value="1"/>
</dbReference>
<feature type="binding site" evidence="6">
    <location>
        <position position="15"/>
    </location>
    <ligand>
        <name>ATP</name>
        <dbReference type="ChEBI" id="CHEBI:30616"/>
    </ligand>
</feature>
<feature type="binding site" evidence="6">
    <location>
        <begin position="170"/>
        <end position="174"/>
    </location>
    <ligand>
        <name>ATP</name>
        <dbReference type="ChEBI" id="CHEBI:30616"/>
    </ligand>
</feature>
<evidence type="ECO:0000256" key="7">
    <source>
        <dbReference type="RuleBase" id="RU003835"/>
    </source>
</evidence>
<dbReference type="UniPathway" id="UPA00340">
    <property type="reaction ID" value="UER00458"/>
</dbReference>
<dbReference type="GO" id="GO:0005737">
    <property type="term" value="C:cytoplasm"/>
    <property type="evidence" value="ECO:0007669"/>
    <property type="project" value="UniProtKB-SubCell"/>
</dbReference>
<feature type="binding site" evidence="6">
    <location>
        <position position="344"/>
    </location>
    <ligand>
        <name>Mg(2+)</name>
        <dbReference type="ChEBI" id="CHEBI:18420"/>
    </ligand>
</feature>
<dbReference type="PROSITE" id="PS01075">
    <property type="entry name" value="ACETATE_KINASE_1"/>
    <property type="match status" value="1"/>
</dbReference>
<comment type="pathway">
    <text evidence="6">Metabolic intermediate biosynthesis; acetyl-CoA biosynthesis; acetyl-CoA from acetate: step 1/2.</text>
</comment>
<keyword evidence="6" id="KW-0479">Metal-binding</keyword>
<gene>
    <name evidence="6 8" type="primary">ackA</name>
    <name evidence="8" type="ordered locus">HTH_0628</name>
</gene>
<comment type="cofactor">
    <cofactor evidence="6">
        <name>Mg(2+)</name>
        <dbReference type="ChEBI" id="CHEBI:18420"/>
    </cofactor>
    <cofactor evidence="6">
        <name>Mn(2+)</name>
        <dbReference type="ChEBI" id="CHEBI:29035"/>
    </cofactor>
    <text evidence="6">Mg(2+). Can also accept Mn(2+).</text>
</comment>
<dbReference type="Pfam" id="PF00871">
    <property type="entry name" value="Acetate_kinase"/>
    <property type="match status" value="1"/>
</dbReference>
<evidence type="ECO:0000256" key="3">
    <source>
        <dbReference type="ARBA" id="ARBA00022741"/>
    </source>
</evidence>
<dbReference type="EC" id="2.7.2.1" evidence="6"/>
<dbReference type="RefSeq" id="WP_012963271.1">
    <property type="nucleotide sequence ID" value="NC_013799.1"/>
</dbReference>
<feature type="binding site" evidence="6">
    <location>
        <begin position="243"/>
        <end position="245"/>
    </location>
    <ligand>
        <name>ATP</name>
        <dbReference type="ChEBI" id="CHEBI:30616"/>
    </ligand>
</feature>
<feature type="binding site" evidence="6">
    <location>
        <position position="55"/>
    </location>
    <ligand>
        <name>substrate</name>
    </ligand>
</feature>
<comment type="subcellular location">
    <subcellularLocation>
        <location evidence="6">Cytoplasm</location>
    </subcellularLocation>
</comment>
<dbReference type="InterPro" id="IPR023865">
    <property type="entry name" value="Aliphatic_acid_kinase_CS"/>
</dbReference>
<name>D3DGY7_HYDTT</name>
<feature type="binding site" evidence="6">
    <location>
        <position position="8"/>
    </location>
    <ligand>
        <name>Mg(2+)</name>
        <dbReference type="ChEBI" id="CHEBI:18420"/>
    </ligand>
</feature>
<dbReference type="GO" id="GO:0006085">
    <property type="term" value="P:acetyl-CoA biosynthetic process"/>
    <property type="evidence" value="ECO:0007669"/>
    <property type="project" value="UniProtKB-UniRule"/>
</dbReference>
<proteinExistence type="inferred from homology"/>
<dbReference type="GO" id="GO:0000287">
    <property type="term" value="F:magnesium ion binding"/>
    <property type="evidence" value="ECO:0007669"/>
    <property type="project" value="UniProtKB-UniRule"/>
</dbReference>
<dbReference type="InterPro" id="IPR043129">
    <property type="entry name" value="ATPase_NBD"/>
</dbReference>
<keyword evidence="6" id="KW-0460">Magnesium</keyword>
<keyword evidence="9" id="KW-1185">Reference proteome</keyword>
<feature type="site" description="Transition state stabilizer" evidence="6">
    <location>
        <position position="142"/>
    </location>
</feature>
<feature type="binding site" evidence="6">
    <location>
        <begin position="291"/>
        <end position="295"/>
    </location>
    <ligand>
        <name>ATP</name>
        <dbReference type="ChEBI" id="CHEBI:30616"/>
    </ligand>
</feature>
<evidence type="ECO:0000256" key="5">
    <source>
        <dbReference type="ARBA" id="ARBA00022840"/>
    </source>
</evidence>
<dbReference type="GO" id="GO:0005524">
    <property type="term" value="F:ATP binding"/>
    <property type="evidence" value="ECO:0007669"/>
    <property type="project" value="UniProtKB-KW"/>
</dbReference>
<evidence type="ECO:0000256" key="1">
    <source>
        <dbReference type="ARBA" id="ARBA00008748"/>
    </source>
</evidence>
<comment type="function">
    <text evidence="6">Catalyzes the formation of acetyl phosphate from acetate and ATP. Can also catalyze the reverse reaction.</text>
</comment>
<dbReference type="Proteomes" id="UP000002574">
    <property type="component" value="Chromosome"/>
</dbReference>
<keyword evidence="6" id="KW-0963">Cytoplasm</keyword>
<dbReference type="eggNOG" id="COG0282">
    <property type="taxonomic scope" value="Bacteria"/>
</dbReference>
<feature type="site" description="Transition state stabilizer" evidence="6">
    <location>
        <position position="203"/>
    </location>
</feature>
<dbReference type="InterPro" id="IPR000890">
    <property type="entry name" value="Aliphatic_acid_kin_short-chain"/>
</dbReference>
<dbReference type="PATRIC" id="fig|608538.5.peg.631"/>
<dbReference type="PROSITE" id="PS01076">
    <property type="entry name" value="ACETATE_KINASE_2"/>
    <property type="match status" value="1"/>
</dbReference>
<sequence length="358" mass="39981">MKYTLALNYGSSTLKYALFGDLKRLEGGTLKMGDVQQILLSILKTFKRIDLTVHRVVHGMDLDSPMLIDGASFEVLKKLVAFDPLHNAFALTGIELCMKELPNVPHYVVFDTSFFKVLPITSKAYAVPFSLFEEGIKRYGFHGISYSYLLKEASKLLRKSISSVNLIMLHLGSGASICAVQSGKPVDTSMGMTPLEGLVMSTRAGDLDPGVVLHLLRKGKSLEEVERMIYKEWGIKGMTGTSDMRQVIEEYTRGNESAKLAIHLYVYRIKKYIGAYYAVLPKLDALVFSGGVGENSPLVRKLVCRGLEKLGIIIDERINQKGQLPLCISRRDSEVKVLVIRTDEELEMVRQLRRALKG</sequence>
<keyword evidence="3 6" id="KW-0547">Nucleotide-binding</keyword>
<organism evidence="8 9">
    <name type="scientific">Hydrogenobacter thermophilus (strain DSM 6534 / IAM 12695 / TK-6)</name>
    <dbReference type="NCBI Taxonomy" id="608538"/>
    <lineage>
        <taxon>Bacteria</taxon>
        <taxon>Pseudomonadati</taxon>
        <taxon>Aquificota</taxon>
        <taxon>Aquificia</taxon>
        <taxon>Aquificales</taxon>
        <taxon>Aquificaceae</taxon>
        <taxon>Hydrogenobacter</taxon>
    </lineage>
</organism>
<dbReference type="PANTHER" id="PTHR21060">
    <property type="entry name" value="ACETATE KINASE"/>
    <property type="match status" value="1"/>
</dbReference>
<keyword evidence="5 6" id="KW-0067">ATP-binding</keyword>
<evidence type="ECO:0000256" key="4">
    <source>
        <dbReference type="ARBA" id="ARBA00022777"/>
    </source>
</evidence>
<dbReference type="OrthoDB" id="9802453at2"/>
<dbReference type="GO" id="GO:0008776">
    <property type="term" value="F:acetate kinase activity"/>
    <property type="evidence" value="ECO:0007669"/>
    <property type="project" value="UniProtKB-UniRule"/>
</dbReference>
<evidence type="ECO:0000256" key="2">
    <source>
        <dbReference type="ARBA" id="ARBA00022679"/>
    </source>
</evidence>
<dbReference type="Gene3D" id="3.30.420.40">
    <property type="match status" value="2"/>
</dbReference>
<reference evidence="8 9" key="1">
    <citation type="journal article" date="2010" name="J. Bacteriol.">
        <title>Complete genome sequence of the thermophilic, obligately chemolithoautotrophic hydrogen-oxidizing bacterium Hydrogenobacter thermophilus TK-6.</title>
        <authorList>
            <person name="Arai H."/>
            <person name="Kanbe H."/>
            <person name="Ishii M."/>
            <person name="Igarashi Y."/>
        </authorList>
    </citation>
    <scope>NUCLEOTIDE SEQUENCE [LARGE SCALE GENOMIC DNA]</scope>
    <source>
        <strain evidence="9">DSM 6534 / IAM 12695 / TK-6 [Tokyo]</strain>
    </source>
</reference>
<dbReference type="AlphaFoldDB" id="D3DGY7"/>
<dbReference type="PANTHER" id="PTHR21060:SF15">
    <property type="entry name" value="ACETATE KINASE-RELATED"/>
    <property type="match status" value="1"/>
</dbReference>
<dbReference type="KEGG" id="hte:Hydth_0626"/>
<dbReference type="PIRSF" id="PIRSF000722">
    <property type="entry name" value="Acetate_prop_kin"/>
    <property type="match status" value="1"/>
</dbReference>
<dbReference type="GO" id="GO:0006083">
    <property type="term" value="P:acetate metabolic process"/>
    <property type="evidence" value="ECO:0007669"/>
    <property type="project" value="TreeGrafter"/>
</dbReference>
<keyword evidence="4 6" id="KW-0418">Kinase</keyword>
<dbReference type="EMBL" id="AP011112">
    <property type="protein sequence ID" value="BAI69089.1"/>
    <property type="molecule type" value="Genomic_DNA"/>
</dbReference>
<dbReference type="KEGG" id="hth:HTH_0628"/>
<evidence type="ECO:0000313" key="9">
    <source>
        <dbReference type="Proteomes" id="UP000002574"/>
    </source>
</evidence>
<protein>
    <recommendedName>
        <fullName evidence="6">Acetate kinase</fullName>
        <ecNumber evidence="6">2.7.2.1</ecNumber>
    </recommendedName>
    <alternativeName>
        <fullName evidence="6">Acetokinase</fullName>
    </alternativeName>
</protein>
<feature type="active site" description="Proton donor/acceptor" evidence="6">
    <location>
        <position position="111"/>
    </location>
</feature>
<dbReference type="InterPro" id="IPR004372">
    <property type="entry name" value="Ac/propionate_kinase"/>
</dbReference>
<comment type="similarity">
    <text evidence="1 6 7">Belongs to the acetokinase family.</text>
</comment>
<dbReference type="STRING" id="608538.HTH_0628"/>
<dbReference type="NCBIfam" id="TIGR00016">
    <property type="entry name" value="ackA"/>
    <property type="match status" value="1"/>
</dbReference>
<keyword evidence="2 6" id="KW-0808">Transferase</keyword>